<name>A0A7W7KNK1_PSENT</name>
<keyword evidence="1" id="KW-0808">Transferase</keyword>
<dbReference type="PROSITE" id="PS51186">
    <property type="entry name" value="GNAT"/>
    <property type="match status" value="1"/>
</dbReference>
<protein>
    <submittedName>
        <fullName evidence="4">Ribosomal protein S18 acetylase RimI-like enzyme</fullName>
    </submittedName>
</protein>
<reference evidence="4 5" key="1">
    <citation type="submission" date="2020-08" db="EMBL/GenBank/DDBJ databases">
        <title>Functional genomics of gut bacteria from endangered species of beetles.</title>
        <authorList>
            <person name="Carlos-Shanley C."/>
        </authorList>
    </citation>
    <scope>NUCLEOTIDE SEQUENCE [LARGE SCALE GENOMIC DNA]</scope>
    <source>
        <strain evidence="4 5">S00179</strain>
    </source>
</reference>
<dbReference type="GO" id="GO:0005840">
    <property type="term" value="C:ribosome"/>
    <property type="evidence" value="ECO:0007669"/>
    <property type="project" value="UniProtKB-KW"/>
</dbReference>
<dbReference type="GO" id="GO:0008080">
    <property type="term" value="F:N-acetyltransferase activity"/>
    <property type="evidence" value="ECO:0007669"/>
    <property type="project" value="UniProtKB-ARBA"/>
</dbReference>
<keyword evidence="2" id="KW-0012">Acyltransferase</keyword>
<dbReference type="InterPro" id="IPR000182">
    <property type="entry name" value="GNAT_dom"/>
</dbReference>
<dbReference type="EMBL" id="JACHLI010000020">
    <property type="protein sequence ID" value="MBB4865629.1"/>
    <property type="molecule type" value="Genomic_DNA"/>
</dbReference>
<evidence type="ECO:0000313" key="4">
    <source>
        <dbReference type="EMBL" id="MBB4865629.1"/>
    </source>
</evidence>
<sequence length="166" mass="18590">MNQPTFRTATLADTDRCFEIEISAYEGDEAATREKIATRIAQYPEGFLIMELEGEIIGFINSGCAFEVVMSDEAFKELIGHDPAAPNVVIMSVVIDPAQQGRSYATLLMHTFIERMGGLGKRTIHLMCKDRHVPLYERFGYRYVKPSASDHGGMAWHEMVMELPAA</sequence>
<evidence type="ECO:0000256" key="1">
    <source>
        <dbReference type="ARBA" id="ARBA00022679"/>
    </source>
</evidence>
<keyword evidence="4" id="KW-0687">Ribonucleoprotein</keyword>
<keyword evidence="4" id="KW-0689">Ribosomal protein</keyword>
<dbReference type="RefSeq" id="WP_184593311.1">
    <property type="nucleotide sequence ID" value="NZ_JACHLI010000020.1"/>
</dbReference>
<dbReference type="Gene3D" id="3.40.630.30">
    <property type="match status" value="1"/>
</dbReference>
<gene>
    <name evidence="4" type="ORF">HNP46_004530</name>
</gene>
<dbReference type="SUPFAM" id="SSF55729">
    <property type="entry name" value="Acyl-CoA N-acyltransferases (Nat)"/>
    <property type="match status" value="1"/>
</dbReference>
<comment type="caution">
    <text evidence="4">The sequence shown here is derived from an EMBL/GenBank/DDBJ whole genome shotgun (WGS) entry which is preliminary data.</text>
</comment>
<proteinExistence type="predicted"/>
<dbReference type="InterPro" id="IPR016181">
    <property type="entry name" value="Acyl_CoA_acyltransferase"/>
</dbReference>
<evidence type="ECO:0000256" key="2">
    <source>
        <dbReference type="ARBA" id="ARBA00023315"/>
    </source>
</evidence>
<dbReference type="CDD" id="cd04301">
    <property type="entry name" value="NAT_SF"/>
    <property type="match status" value="1"/>
</dbReference>
<dbReference type="Proteomes" id="UP000566995">
    <property type="component" value="Unassembled WGS sequence"/>
</dbReference>
<dbReference type="Pfam" id="PF00583">
    <property type="entry name" value="Acetyltransf_1"/>
    <property type="match status" value="1"/>
</dbReference>
<organism evidence="4 5">
    <name type="scientific">Pseudomonas nitroreducens</name>
    <dbReference type="NCBI Taxonomy" id="46680"/>
    <lineage>
        <taxon>Bacteria</taxon>
        <taxon>Pseudomonadati</taxon>
        <taxon>Pseudomonadota</taxon>
        <taxon>Gammaproteobacteria</taxon>
        <taxon>Pseudomonadales</taxon>
        <taxon>Pseudomonadaceae</taxon>
        <taxon>Pseudomonas</taxon>
    </lineage>
</organism>
<dbReference type="PANTHER" id="PTHR10908:SF0">
    <property type="entry name" value="SEROTONIN N-ACETYLTRANSFERASE"/>
    <property type="match status" value="1"/>
</dbReference>
<feature type="domain" description="N-acetyltransferase" evidence="3">
    <location>
        <begin position="4"/>
        <end position="166"/>
    </location>
</feature>
<dbReference type="PANTHER" id="PTHR10908">
    <property type="entry name" value="SEROTONIN N-ACETYLTRANSFERASE"/>
    <property type="match status" value="1"/>
</dbReference>
<accession>A0A7W7KNK1</accession>
<evidence type="ECO:0000259" key="3">
    <source>
        <dbReference type="PROSITE" id="PS51186"/>
    </source>
</evidence>
<dbReference type="InterPro" id="IPR051635">
    <property type="entry name" value="SNAT-like"/>
</dbReference>
<evidence type="ECO:0000313" key="5">
    <source>
        <dbReference type="Proteomes" id="UP000566995"/>
    </source>
</evidence>
<dbReference type="AlphaFoldDB" id="A0A7W7KNK1"/>